<proteinExistence type="predicted"/>
<sequence>MIFDTNGTTTIITQEKATITEFVKGVEEAYENLKNNNLIVNLFSMKGITASDINEFLRVSKKHKAAKHSFVIVTDSISYTDVPNELTLVPSLREAHDLIEMEEIERDLDLQE</sequence>
<reference evidence="1 2" key="1">
    <citation type="submission" date="2019-07" db="EMBL/GenBank/DDBJ databases">
        <title>Genomic Encyclopedia of Archaeal and Bacterial Type Strains, Phase II (KMG-II): from individual species to whole genera.</title>
        <authorList>
            <person name="Goeker M."/>
        </authorList>
    </citation>
    <scope>NUCLEOTIDE SEQUENCE [LARGE SCALE GENOMIC DNA]</scope>
    <source>
        <strain evidence="1 2">DSM 17527</strain>
    </source>
</reference>
<organism evidence="1 2">
    <name type="scientific">Aquimarina intermedia</name>
    <dbReference type="NCBI Taxonomy" id="350814"/>
    <lineage>
        <taxon>Bacteria</taxon>
        <taxon>Pseudomonadati</taxon>
        <taxon>Bacteroidota</taxon>
        <taxon>Flavobacteriia</taxon>
        <taxon>Flavobacteriales</taxon>
        <taxon>Flavobacteriaceae</taxon>
        <taxon>Aquimarina</taxon>
    </lineage>
</organism>
<dbReference type="InterPro" id="IPR036513">
    <property type="entry name" value="STAS_dom_sf"/>
</dbReference>
<evidence type="ECO:0000313" key="1">
    <source>
        <dbReference type="EMBL" id="TYP75071.1"/>
    </source>
</evidence>
<dbReference type="Proteomes" id="UP000324376">
    <property type="component" value="Unassembled WGS sequence"/>
</dbReference>
<name>A0A5S5C6L8_9FLAO</name>
<accession>A0A5S5C6L8</accession>
<gene>
    <name evidence="1" type="ORF">BD809_103133</name>
</gene>
<dbReference type="AlphaFoldDB" id="A0A5S5C6L8"/>
<dbReference type="Gene3D" id="3.30.750.24">
    <property type="entry name" value="STAS domain"/>
    <property type="match status" value="1"/>
</dbReference>
<dbReference type="OrthoDB" id="1442602at2"/>
<keyword evidence="2" id="KW-1185">Reference proteome</keyword>
<dbReference type="EMBL" id="VNHU01000003">
    <property type="protein sequence ID" value="TYP75071.1"/>
    <property type="molecule type" value="Genomic_DNA"/>
</dbReference>
<evidence type="ECO:0000313" key="2">
    <source>
        <dbReference type="Proteomes" id="UP000324376"/>
    </source>
</evidence>
<comment type="caution">
    <text evidence="1">The sequence shown here is derived from an EMBL/GenBank/DDBJ whole genome shotgun (WGS) entry which is preliminary data.</text>
</comment>
<dbReference type="RefSeq" id="WP_148782074.1">
    <property type="nucleotide sequence ID" value="NZ_VNHU01000003.1"/>
</dbReference>
<protein>
    <submittedName>
        <fullName evidence="1">Uncharacterized protein</fullName>
    </submittedName>
</protein>